<feature type="region of interest" description="Disordered" evidence="1">
    <location>
        <begin position="159"/>
        <end position="206"/>
    </location>
</feature>
<feature type="compositionally biased region" description="Basic and acidic residues" evidence="1">
    <location>
        <begin position="160"/>
        <end position="186"/>
    </location>
</feature>
<evidence type="ECO:0000256" key="1">
    <source>
        <dbReference type="SAM" id="MobiDB-lite"/>
    </source>
</evidence>
<dbReference type="Gene3D" id="1.20.120.520">
    <property type="entry name" value="nmb1532 protein domain like"/>
    <property type="match status" value="1"/>
</dbReference>
<dbReference type="AlphaFoldDB" id="A0A7S1TMT3"/>
<feature type="compositionally biased region" description="Low complexity" evidence="1">
    <location>
        <begin position="190"/>
        <end position="206"/>
    </location>
</feature>
<organism evidence="2">
    <name type="scientific">Erythrolobus australicus</name>
    <dbReference type="NCBI Taxonomy" id="1077150"/>
    <lineage>
        <taxon>Eukaryota</taxon>
        <taxon>Rhodophyta</taxon>
        <taxon>Bangiophyceae</taxon>
        <taxon>Porphyridiales</taxon>
        <taxon>Porphyridiaceae</taxon>
        <taxon>Erythrolobus</taxon>
    </lineage>
</organism>
<gene>
    <name evidence="2" type="ORF">EAUS1353_LOCUS3260</name>
</gene>
<protein>
    <submittedName>
        <fullName evidence="2">Uncharacterized protein</fullName>
    </submittedName>
</protein>
<reference evidence="2" key="1">
    <citation type="submission" date="2021-01" db="EMBL/GenBank/DDBJ databases">
        <authorList>
            <person name="Corre E."/>
            <person name="Pelletier E."/>
            <person name="Niang G."/>
            <person name="Scheremetjew M."/>
            <person name="Finn R."/>
            <person name="Kale V."/>
            <person name="Holt S."/>
            <person name="Cochrane G."/>
            <person name="Meng A."/>
            <person name="Brown T."/>
            <person name="Cohen L."/>
        </authorList>
    </citation>
    <scope>NUCLEOTIDE SEQUENCE</scope>
    <source>
        <strain evidence="2">CCMP3124</strain>
    </source>
</reference>
<accession>A0A7S1TMT3</accession>
<sequence>MGGDEQDKSSSSVQSPVRSASVRMSSGSGLQHTSSAKMKKMSSGKSSKRLPSLRPFASPGQESPAPEFSRKANGRGMASAKSARGMQRMSDVALAPAVDSSVAQAAEKRGSEKVMDIVTKHGEDELMETIPEAHKSGAKKLVRSSSLQRFQEMVFQRGAPSHDDEQHGGEHTKTQSDRPANTEKPARLPSLRNLAGSSSAASGDNSNLVRSLSQLKLFEKEHEEKSEEEDHQQTLVRTASRLDLAEDQVRVIRRGNSAIAIPKPDAAVLIAAKRERNLMGMEVDARGSVALVKNTGFSMKYKKMLRDEVPEPPLYLSTYANGDWWVDVFSLYHNALRREMQDMYYMLTSMHKRVLTLGHEDVNSFFEWFDVFVMIVEWYFKVEEIALFPWVEERLEMPEELQKMQRLQLKAQVVEIVKTVDDCFGKFDYLPAGEVLPALVEGVGTFAPMLVGYFRRIEKQVCPLIKEAFTEADKQRLDVRCIETLWNSDESGILLECLARPLRNEETRKEFRRSYLEVRNRTSGSINAAKKKMAFVKNKKEFYTDHQRIVDEFYNRWQSAFEEAEREEYMT</sequence>
<evidence type="ECO:0000313" key="2">
    <source>
        <dbReference type="EMBL" id="CAD9241520.1"/>
    </source>
</evidence>
<feature type="compositionally biased region" description="Basic residues" evidence="1">
    <location>
        <begin position="37"/>
        <end position="48"/>
    </location>
</feature>
<feature type="compositionally biased region" description="Polar residues" evidence="1">
    <location>
        <begin position="23"/>
        <end position="33"/>
    </location>
</feature>
<feature type="compositionally biased region" description="Low complexity" evidence="1">
    <location>
        <begin position="9"/>
        <end position="22"/>
    </location>
</feature>
<proteinExistence type="predicted"/>
<feature type="region of interest" description="Disordered" evidence="1">
    <location>
        <begin position="1"/>
        <end position="92"/>
    </location>
</feature>
<dbReference type="EMBL" id="HBGI01005025">
    <property type="protein sequence ID" value="CAD9241520.1"/>
    <property type="molecule type" value="Transcribed_RNA"/>
</dbReference>
<name>A0A7S1TMT3_9RHOD</name>